<reference evidence="2" key="1">
    <citation type="submission" date="2021-06" db="EMBL/GenBank/DDBJ databases">
        <authorList>
            <person name="Kallberg Y."/>
            <person name="Tangrot J."/>
            <person name="Rosling A."/>
        </authorList>
    </citation>
    <scope>NUCLEOTIDE SEQUENCE</scope>
    <source>
        <strain evidence="2">FL966</strain>
    </source>
</reference>
<sequence>MEFSESLEYFLDNYNYSFSELNSDEYVHSDEEETSQLDESSNKETMNKESENIISISEIAINECIKKLQQCCLCKRKCSEKISSDLLQHLPSKNILLNKTVNKVKLFIKSIGEQQGEALAVRKYTRKRVDRKITVSYEKDNVVLLLSHYSYIRLLALSKILIRKPSKDVCDKCILYKHALKESINNTNENIDQQLTMHILDYQAMKDIYKNNIKEAKTCDHSLFCVFSFDFTQNIELPHNSQQPGNEGIDKHWHCVYTEGKALKKANEVTSMLYFFLISKIGKAKEI</sequence>
<proteinExistence type="predicted"/>
<dbReference type="PANTHER" id="PTHR34415:SF1">
    <property type="entry name" value="INTEGRASE CATALYTIC DOMAIN-CONTAINING PROTEIN"/>
    <property type="match status" value="1"/>
</dbReference>
<feature type="region of interest" description="Disordered" evidence="1">
    <location>
        <begin position="29"/>
        <end position="48"/>
    </location>
</feature>
<comment type="caution">
    <text evidence="2">The sequence shown here is derived from an EMBL/GenBank/DDBJ whole genome shotgun (WGS) entry which is preliminary data.</text>
</comment>
<dbReference type="EMBL" id="CAJVQA010002943">
    <property type="protein sequence ID" value="CAG8561276.1"/>
    <property type="molecule type" value="Genomic_DNA"/>
</dbReference>
<dbReference type="AlphaFoldDB" id="A0A9N9BCT9"/>
<dbReference type="OrthoDB" id="2480849at2759"/>
<organism evidence="2 3">
    <name type="scientific">Cetraspora pellucida</name>
    <dbReference type="NCBI Taxonomy" id="1433469"/>
    <lineage>
        <taxon>Eukaryota</taxon>
        <taxon>Fungi</taxon>
        <taxon>Fungi incertae sedis</taxon>
        <taxon>Mucoromycota</taxon>
        <taxon>Glomeromycotina</taxon>
        <taxon>Glomeromycetes</taxon>
        <taxon>Diversisporales</taxon>
        <taxon>Gigasporaceae</taxon>
        <taxon>Cetraspora</taxon>
    </lineage>
</organism>
<evidence type="ECO:0000313" key="3">
    <source>
        <dbReference type="Proteomes" id="UP000789759"/>
    </source>
</evidence>
<evidence type="ECO:0000256" key="1">
    <source>
        <dbReference type="SAM" id="MobiDB-lite"/>
    </source>
</evidence>
<gene>
    <name evidence="2" type="ORF">CPELLU_LOCUS5211</name>
</gene>
<dbReference type="PANTHER" id="PTHR34415">
    <property type="entry name" value="INTEGRASE CATALYTIC DOMAIN-CONTAINING PROTEIN"/>
    <property type="match status" value="1"/>
</dbReference>
<keyword evidence="3" id="KW-1185">Reference proteome</keyword>
<accession>A0A9N9BCT9</accession>
<dbReference type="Proteomes" id="UP000789759">
    <property type="component" value="Unassembled WGS sequence"/>
</dbReference>
<name>A0A9N9BCT9_9GLOM</name>
<protein>
    <submittedName>
        <fullName evidence="2">9596_t:CDS:1</fullName>
    </submittedName>
</protein>
<evidence type="ECO:0000313" key="2">
    <source>
        <dbReference type="EMBL" id="CAG8561276.1"/>
    </source>
</evidence>